<feature type="compositionally biased region" description="Low complexity" evidence="1">
    <location>
        <begin position="1"/>
        <end position="24"/>
    </location>
</feature>
<organism evidence="2 3">
    <name type="scientific">Vanilla planifolia</name>
    <name type="common">Vanilla</name>
    <dbReference type="NCBI Taxonomy" id="51239"/>
    <lineage>
        <taxon>Eukaryota</taxon>
        <taxon>Viridiplantae</taxon>
        <taxon>Streptophyta</taxon>
        <taxon>Embryophyta</taxon>
        <taxon>Tracheophyta</taxon>
        <taxon>Spermatophyta</taxon>
        <taxon>Magnoliopsida</taxon>
        <taxon>Liliopsida</taxon>
        <taxon>Asparagales</taxon>
        <taxon>Orchidaceae</taxon>
        <taxon>Vanilloideae</taxon>
        <taxon>Vanilleae</taxon>
        <taxon>Vanilla</taxon>
    </lineage>
</organism>
<gene>
    <name evidence="2" type="ORF">HPP92_006649</name>
</gene>
<dbReference type="AlphaFoldDB" id="A0A835RCI5"/>
<protein>
    <submittedName>
        <fullName evidence="2">Uncharacterized protein</fullName>
    </submittedName>
</protein>
<proteinExistence type="predicted"/>
<sequence>MPNASAPSLNASSSTSNASLAMPSLYPTSSPACRGRRSLLRRRRPSRGTVLCGMVSCVADDEGPAVTPFQDYEWVGTEFGDTEGRERNFKTVGQAVAVAVAVAVAATASRALSFT</sequence>
<evidence type="ECO:0000256" key="1">
    <source>
        <dbReference type="SAM" id="MobiDB-lite"/>
    </source>
</evidence>
<dbReference type="Proteomes" id="UP000639772">
    <property type="component" value="Chromosome 3"/>
</dbReference>
<accession>A0A835RCI5</accession>
<dbReference type="EMBL" id="JADCNM010000003">
    <property type="protein sequence ID" value="KAG0489786.1"/>
    <property type="molecule type" value="Genomic_DNA"/>
</dbReference>
<feature type="region of interest" description="Disordered" evidence="1">
    <location>
        <begin position="1"/>
        <end position="40"/>
    </location>
</feature>
<reference evidence="2 3" key="1">
    <citation type="journal article" date="2020" name="Nat. Food">
        <title>A phased Vanilla planifolia genome enables genetic improvement of flavour and production.</title>
        <authorList>
            <person name="Hasing T."/>
            <person name="Tang H."/>
            <person name="Brym M."/>
            <person name="Khazi F."/>
            <person name="Huang T."/>
            <person name="Chambers A.H."/>
        </authorList>
    </citation>
    <scope>NUCLEOTIDE SEQUENCE [LARGE SCALE GENOMIC DNA]</scope>
    <source>
        <tissue evidence="2">Leaf</tissue>
    </source>
</reference>
<comment type="caution">
    <text evidence="2">The sequence shown here is derived from an EMBL/GenBank/DDBJ whole genome shotgun (WGS) entry which is preliminary data.</text>
</comment>
<name>A0A835RCI5_VANPL</name>
<evidence type="ECO:0000313" key="3">
    <source>
        <dbReference type="Proteomes" id="UP000639772"/>
    </source>
</evidence>
<evidence type="ECO:0000313" key="2">
    <source>
        <dbReference type="EMBL" id="KAG0489786.1"/>
    </source>
</evidence>